<evidence type="ECO:0000313" key="2">
    <source>
        <dbReference type="EMBL" id="SFG11528.1"/>
    </source>
</evidence>
<dbReference type="Proteomes" id="UP000199337">
    <property type="component" value="Unassembled WGS sequence"/>
</dbReference>
<sequence>MMREEFVKLMRGSLTKPISGQLVVYILVYNAIALFFPNFAIQWGGMIAILIVILMLDMTYWLTALPIAEDAETNMLQVMRTSRSVFNYFMGKHLLVLVSMGGMALMLRTADLLNMQSAVFIYLTLLIVLVMMGLALVTTIFIKNQFFILGIGSFFNALSILVLVRMLLPTWNIPKIPFNPFNELIKGYYDLLYPPVGVALQLNLTALTGFAVGFYLVCAVLFHKLTYKNGFML</sequence>
<feature type="transmembrane region" description="Helical" evidence="1">
    <location>
        <begin position="21"/>
        <end position="41"/>
    </location>
</feature>
<feature type="transmembrane region" description="Helical" evidence="1">
    <location>
        <begin position="119"/>
        <end position="141"/>
    </location>
</feature>
<reference evidence="3" key="1">
    <citation type="submission" date="2016-10" db="EMBL/GenBank/DDBJ databases">
        <authorList>
            <person name="Varghese N."/>
            <person name="Submissions S."/>
        </authorList>
    </citation>
    <scope>NUCLEOTIDE SEQUENCE [LARGE SCALE GENOMIC DNA]</scope>
    <source>
        <strain evidence="3">DSM 17038</strain>
    </source>
</reference>
<keyword evidence="1" id="KW-1133">Transmembrane helix</keyword>
<gene>
    <name evidence="2" type="ORF">SAMN05660649_00732</name>
</gene>
<evidence type="ECO:0000256" key="1">
    <source>
        <dbReference type="SAM" id="Phobius"/>
    </source>
</evidence>
<organism evidence="2 3">
    <name type="scientific">Desulfotruncus arcticus DSM 17038</name>
    <dbReference type="NCBI Taxonomy" id="1121424"/>
    <lineage>
        <taxon>Bacteria</taxon>
        <taxon>Bacillati</taxon>
        <taxon>Bacillota</taxon>
        <taxon>Clostridia</taxon>
        <taxon>Eubacteriales</taxon>
        <taxon>Desulfallaceae</taxon>
        <taxon>Desulfotruncus</taxon>
    </lineage>
</organism>
<name>A0A1I2P5Y7_9FIRM</name>
<dbReference type="RefSeq" id="WP_092468808.1">
    <property type="nucleotide sequence ID" value="NZ_FOOX01000002.1"/>
</dbReference>
<keyword evidence="3" id="KW-1185">Reference proteome</keyword>
<keyword evidence="1" id="KW-0472">Membrane</keyword>
<proteinExistence type="predicted"/>
<accession>A0A1I2P5Y7</accession>
<dbReference type="AlphaFoldDB" id="A0A1I2P5Y7"/>
<dbReference type="EMBL" id="FOOX01000002">
    <property type="protein sequence ID" value="SFG11528.1"/>
    <property type="molecule type" value="Genomic_DNA"/>
</dbReference>
<evidence type="ECO:0000313" key="3">
    <source>
        <dbReference type="Proteomes" id="UP000199337"/>
    </source>
</evidence>
<dbReference type="STRING" id="341036.SAMN05660649_00732"/>
<feature type="transmembrane region" description="Helical" evidence="1">
    <location>
        <begin position="89"/>
        <end position="107"/>
    </location>
</feature>
<protein>
    <recommendedName>
        <fullName evidence="4">ABC-2 family transporter protein</fullName>
    </recommendedName>
</protein>
<feature type="transmembrane region" description="Helical" evidence="1">
    <location>
        <begin position="47"/>
        <end position="68"/>
    </location>
</feature>
<dbReference type="OrthoDB" id="2988466at2"/>
<feature type="transmembrane region" description="Helical" evidence="1">
    <location>
        <begin position="146"/>
        <end position="168"/>
    </location>
</feature>
<feature type="transmembrane region" description="Helical" evidence="1">
    <location>
        <begin position="198"/>
        <end position="222"/>
    </location>
</feature>
<keyword evidence="1" id="KW-0812">Transmembrane</keyword>
<evidence type="ECO:0008006" key="4">
    <source>
        <dbReference type="Google" id="ProtNLM"/>
    </source>
</evidence>